<sequence length="138" mass="15556">MKYLLENPVQGTIGPEKYKTAIQWRNGVLIADEPEKLGGKDLGPDPFTLLLSSLVTCTLATLRMYVDHKGLTIPEIDVKANLFQRIENQEAVTYLERKITFPEQPDDVVRQRLLRVAENCPVSKMLKGTIKITTTLTT</sequence>
<protein>
    <submittedName>
        <fullName evidence="1">OsmC family protein</fullName>
        <ecNumber evidence="1">1.11.1.-</ecNumber>
    </submittedName>
</protein>
<name>A0ABV7JEI0_9SPHI</name>
<dbReference type="InterPro" id="IPR003718">
    <property type="entry name" value="OsmC/Ohr_fam"/>
</dbReference>
<dbReference type="PANTHER" id="PTHR39624:SF2">
    <property type="entry name" value="OSMC-LIKE PROTEIN"/>
    <property type="match status" value="1"/>
</dbReference>
<keyword evidence="1" id="KW-0575">Peroxidase</keyword>
<organism evidence="1 2">
    <name type="scientific">Parapedobacter deserti</name>
    <dbReference type="NCBI Taxonomy" id="1912957"/>
    <lineage>
        <taxon>Bacteria</taxon>
        <taxon>Pseudomonadati</taxon>
        <taxon>Bacteroidota</taxon>
        <taxon>Sphingobacteriia</taxon>
        <taxon>Sphingobacteriales</taxon>
        <taxon>Sphingobacteriaceae</taxon>
        <taxon>Parapedobacter</taxon>
    </lineage>
</organism>
<dbReference type="SUPFAM" id="SSF82784">
    <property type="entry name" value="OsmC-like"/>
    <property type="match status" value="1"/>
</dbReference>
<evidence type="ECO:0000313" key="1">
    <source>
        <dbReference type="EMBL" id="MFC3196518.1"/>
    </source>
</evidence>
<dbReference type="RefSeq" id="WP_379019308.1">
    <property type="nucleotide sequence ID" value="NZ_JBHRTA010000008.1"/>
</dbReference>
<gene>
    <name evidence="1" type="ORF">ACFOET_02710</name>
</gene>
<dbReference type="InterPro" id="IPR015946">
    <property type="entry name" value="KH_dom-like_a/b"/>
</dbReference>
<dbReference type="GO" id="GO:0004601">
    <property type="term" value="F:peroxidase activity"/>
    <property type="evidence" value="ECO:0007669"/>
    <property type="project" value="UniProtKB-KW"/>
</dbReference>
<comment type="caution">
    <text evidence="1">The sequence shown here is derived from an EMBL/GenBank/DDBJ whole genome shotgun (WGS) entry which is preliminary data.</text>
</comment>
<reference evidence="2" key="1">
    <citation type="journal article" date="2019" name="Int. J. Syst. Evol. Microbiol.">
        <title>The Global Catalogue of Microorganisms (GCM) 10K type strain sequencing project: providing services to taxonomists for standard genome sequencing and annotation.</title>
        <authorList>
            <consortium name="The Broad Institute Genomics Platform"/>
            <consortium name="The Broad Institute Genome Sequencing Center for Infectious Disease"/>
            <person name="Wu L."/>
            <person name="Ma J."/>
        </authorList>
    </citation>
    <scope>NUCLEOTIDE SEQUENCE [LARGE SCALE GENOMIC DNA]</scope>
    <source>
        <strain evidence="2">KCTC 52416</strain>
    </source>
</reference>
<dbReference type="Pfam" id="PF02566">
    <property type="entry name" value="OsmC"/>
    <property type="match status" value="1"/>
</dbReference>
<dbReference type="Gene3D" id="3.30.300.20">
    <property type="match status" value="1"/>
</dbReference>
<proteinExistence type="predicted"/>
<dbReference type="EC" id="1.11.1.-" evidence="1"/>
<keyword evidence="1" id="KW-0560">Oxidoreductase</keyword>
<dbReference type="Proteomes" id="UP001595526">
    <property type="component" value="Unassembled WGS sequence"/>
</dbReference>
<dbReference type="InterPro" id="IPR036102">
    <property type="entry name" value="OsmC/Ohrsf"/>
</dbReference>
<dbReference type="PANTHER" id="PTHR39624">
    <property type="entry name" value="PROTEIN INVOLVED IN RIMO-MEDIATED BETA-METHYLTHIOLATION OF RIBOSOMAL PROTEIN S12 YCAO"/>
    <property type="match status" value="1"/>
</dbReference>
<dbReference type="EMBL" id="JBHRTA010000008">
    <property type="protein sequence ID" value="MFC3196518.1"/>
    <property type="molecule type" value="Genomic_DNA"/>
</dbReference>
<accession>A0ABV7JEI0</accession>
<keyword evidence="2" id="KW-1185">Reference proteome</keyword>
<evidence type="ECO:0000313" key="2">
    <source>
        <dbReference type="Proteomes" id="UP001595526"/>
    </source>
</evidence>